<dbReference type="PROSITE" id="PS51257">
    <property type="entry name" value="PROKAR_LIPOPROTEIN"/>
    <property type="match status" value="1"/>
</dbReference>
<protein>
    <submittedName>
        <fullName evidence="2">Uncharacterized protein</fullName>
    </submittedName>
</protein>
<organism evidence="2 3">
    <name type="scientific">candidate division WWE3 bacterium GW2011_GWB1_41_6</name>
    <dbReference type="NCBI Taxonomy" id="1619112"/>
    <lineage>
        <taxon>Bacteria</taxon>
        <taxon>Katanobacteria</taxon>
    </lineage>
</organism>
<sequence length="129" mass="14482">MYTRTRFLIFLVVMGVLTASCGSAQSEVTKKFEYEIPGNQNGIDVLSFEEPVCIAISNIESYQFDEMQINKNRGIPITYVVADGNVYLAPYTLYPESGVYVLGVGSDGWWIRSREYLVGPFSECPLETN</sequence>
<name>A0A0G0WY19_UNCKA</name>
<comment type="caution">
    <text evidence="2">The sequence shown here is derived from an EMBL/GenBank/DDBJ whole genome shotgun (WGS) entry which is preliminary data.</text>
</comment>
<dbReference type="EMBL" id="LCBS01000001">
    <property type="protein sequence ID" value="KKS17620.1"/>
    <property type="molecule type" value="Genomic_DNA"/>
</dbReference>
<gene>
    <name evidence="2" type="ORF">UU72_C0001G0104</name>
</gene>
<evidence type="ECO:0000256" key="1">
    <source>
        <dbReference type="SAM" id="SignalP"/>
    </source>
</evidence>
<dbReference type="Proteomes" id="UP000034163">
    <property type="component" value="Unassembled WGS sequence"/>
</dbReference>
<evidence type="ECO:0000313" key="3">
    <source>
        <dbReference type="Proteomes" id="UP000034163"/>
    </source>
</evidence>
<evidence type="ECO:0000313" key="2">
    <source>
        <dbReference type="EMBL" id="KKS17620.1"/>
    </source>
</evidence>
<keyword evidence="1" id="KW-0732">Signal</keyword>
<feature type="signal peptide" evidence="1">
    <location>
        <begin position="1"/>
        <end position="26"/>
    </location>
</feature>
<dbReference type="AlphaFoldDB" id="A0A0G0WY19"/>
<feature type="chain" id="PRO_5002535231" evidence="1">
    <location>
        <begin position="27"/>
        <end position="129"/>
    </location>
</feature>
<accession>A0A0G0WY19</accession>
<proteinExistence type="predicted"/>
<reference evidence="2 3" key="1">
    <citation type="journal article" date="2015" name="Nature">
        <title>rRNA introns, odd ribosomes, and small enigmatic genomes across a large radiation of phyla.</title>
        <authorList>
            <person name="Brown C.T."/>
            <person name="Hug L.A."/>
            <person name="Thomas B.C."/>
            <person name="Sharon I."/>
            <person name="Castelle C.J."/>
            <person name="Singh A."/>
            <person name="Wilkins M.J."/>
            <person name="Williams K.H."/>
            <person name="Banfield J.F."/>
        </authorList>
    </citation>
    <scope>NUCLEOTIDE SEQUENCE [LARGE SCALE GENOMIC DNA]</scope>
</reference>